<feature type="compositionally biased region" description="Polar residues" evidence="1">
    <location>
        <begin position="38"/>
        <end position="64"/>
    </location>
</feature>
<feature type="region of interest" description="Disordered" evidence="1">
    <location>
        <begin position="36"/>
        <end position="74"/>
    </location>
</feature>
<organism evidence="2 3">
    <name type="scientific">Phakopsora pachyrhizi</name>
    <name type="common">Asian soybean rust disease fungus</name>
    <dbReference type="NCBI Taxonomy" id="170000"/>
    <lineage>
        <taxon>Eukaryota</taxon>
        <taxon>Fungi</taxon>
        <taxon>Dikarya</taxon>
        <taxon>Basidiomycota</taxon>
        <taxon>Pucciniomycotina</taxon>
        <taxon>Pucciniomycetes</taxon>
        <taxon>Pucciniales</taxon>
        <taxon>Phakopsoraceae</taxon>
        <taxon>Phakopsora</taxon>
    </lineage>
</organism>
<evidence type="ECO:0000256" key="1">
    <source>
        <dbReference type="SAM" id="MobiDB-lite"/>
    </source>
</evidence>
<gene>
    <name evidence="2" type="ORF">PPACK8108_LOCUS25384</name>
</gene>
<sequence length="869" mass="98945">TLNHNWNRKSFGDFDFDFGDLFDIEGSLPKSLELEYPDSNQHGVSDYTSPQNSIDRLGSGNLQANKKRLPSDSATEKLAEHGAFPANKKIRSSDVLPGHLSSSGTNDQVHQAFDLVHQGQAEFHPTINLQESFAQSTQTDYTLNKFLESIMEVEQVLHNTQGYAEKYNNPFSEAESWLSNFPSSFHDFETGPNQHQVHHTQGNIETYNVPISEAESWLSNFHSPFHDSNTLLNQRPEYSTQLNVKNNEPLSRAESWLSNFPSPFHDSDTLPNQRSEFHTPVNAKIDDEPYSDAESWLSNFPSPFHDSDTLLNQRPVYSTEVNDENNEFRAESWLSNSPTLFHESHNLPNQCPKSHTQVNAKSNNGPIAEAETWLSNIPSPVHDFDTLLNQPSNYQAHPTNYPAHTALPTTMIEIPGSGAGVIQPGSFFSSAPISPAENQIATAENTPIYLPSIFLLNSLTTANQPPNSLENGDMPKVVKENYFATPIGGSIDYKLNLYYTIGLNNPLLSKEIKKILSVPGFSYNLFQASMKSFVKLKQVLNEKHKDLFPIKLESLISKEDFRHFQVGTFRLKSEVSVNEIIGFVQKALKQNGLQEKITLDNYIASIFDKAGLENLGNHSQFENPTDLATEELEVESNDAFKGIIALHKHLFFSERFSLKPIVRISIEERLTKKVLNEISVQLGLKRLKSLGLENKLNFLEGLRKKFDGMMKKTNKEEIDWCESAVRIVSAVSNRIILINRIFSPFDEVRIKSLKENLTNFIESTKVFFSDFYEFLTDPEHKFKGQINLLDQDELKNSITNYKKSKTFMFEHFSSTKIFLNWVTSNFSKQDLAQRKKFKKSKLVNNFLTNIILIDFVETYKYPLEDHLWL</sequence>
<evidence type="ECO:0000313" key="3">
    <source>
        <dbReference type="Proteomes" id="UP001153365"/>
    </source>
</evidence>
<accession>A0AAV0BTL3</accession>
<dbReference type="Proteomes" id="UP001153365">
    <property type="component" value="Unassembled WGS sequence"/>
</dbReference>
<proteinExistence type="predicted"/>
<name>A0AAV0BTL3_PHAPC</name>
<reference evidence="2" key="1">
    <citation type="submission" date="2022-06" db="EMBL/GenBank/DDBJ databases">
        <authorList>
            <consortium name="SYNGENTA / RWTH Aachen University"/>
        </authorList>
    </citation>
    <scope>NUCLEOTIDE SEQUENCE</scope>
</reference>
<dbReference type="EMBL" id="CALTRL010006205">
    <property type="protein sequence ID" value="CAH7690134.1"/>
    <property type="molecule type" value="Genomic_DNA"/>
</dbReference>
<protein>
    <submittedName>
        <fullName evidence="2">Uncharacterized protein</fullName>
    </submittedName>
</protein>
<comment type="caution">
    <text evidence="2">The sequence shown here is derived from an EMBL/GenBank/DDBJ whole genome shotgun (WGS) entry which is preliminary data.</text>
</comment>
<keyword evidence="3" id="KW-1185">Reference proteome</keyword>
<feature type="non-terminal residue" evidence="2">
    <location>
        <position position="1"/>
    </location>
</feature>
<evidence type="ECO:0000313" key="2">
    <source>
        <dbReference type="EMBL" id="CAH7690134.1"/>
    </source>
</evidence>
<dbReference type="AlphaFoldDB" id="A0AAV0BTL3"/>